<keyword evidence="1" id="KW-0732">Signal</keyword>
<evidence type="ECO:0000256" key="1">
    <source>
        <dbReference type="SAM" id="SignalP"/>
    </source>
</evidence>
<keyword evidence="3" id="KW-1185">Reference proteome</keyword>
<protein>
    <recommendedName>
        <fullName evidence="4">Lipoprotein</fullName>
    </recommendedName>
</protein>
<reference evidence="2 3" key="1">
    <citation type="submission" date="2022-01" db="EMBL/GenBank/DDBJ databases">
        <authorList>
            <person name="Won M."/>
            <person name="Kim S.-J."/>
            <person name="Kwon S.-W."/>
        </authorList>
    </citation>
    <scope>NUCLEOTIDE SEQUENCE [LARGE SCALE GENOMIC DNA]</scope>
    <source>
        <strain evidence="2 3">KCTC 23505</strain>
    </source>
</reference>
<feature type="signal peptide" evidence="1">
    <location>
        <begin position="1"/>
        <end position="17"/>
    </location>
</feature>
<evidence type="ECO:0000313" key="3">
    <source>
        <dbReference type="Proteomes" id="UP001521209"/>
    </source>
</evidence>
<evidence type="ECO:0008006" key="4">
    <source>
        <dbReference type="Google" id="ProtNLM"/>
    </source>
</evidence>
<dbReference type="PROSITE" id="PS51257">
    <property type="entry name" value="PROKAR_LIPOPROTEIN"/>
    <property type="match status" value="1"/>
</dbReference>
<sequence>MNRYLALIPLGLLSACAAQHLGVTPASTVQLELPVAKPRLYTVTIGSPTPIGQQTPLMDMVVGALTAANAIDKENQAGSRPDRLTAMIGSEGDDFYVSYVLDVQSLLRANRQIVSIVDPSGQKLILSPAPHPAGTGEIAETQPADPPRALIVAPRSRPVQAAEWIVRLSHVEIGYNAPGIADYFKPTASADVALVSGPPGSKLRSIPISVSVPTGKYHFFTFQGILKHPKAARQGLGVATERLARETAVAIEARNPAH</sequence>
<comment type="caution">
    <text evidence="2">The sequence shown here is derived from an EMBL/GenBank/DDBJ whole genome shotgun (WGS) entry which is preliminary data.</text>
</comment>
<evidence type="ECO:0000313" key="2">
    <source>
        <dbReference type="EMBL" id="MCF3946082.1"/>
    </source>
</evidence>
<feature type="chain" id="PRO_5047489103" description="Lipoprotein" evidence="1">
    <location>
        <begin position="18"/>
        <end position="258"/>
    </location>
</feature>
<organism evidence="2 3">
    <name type="scientific">Acidiphilium iwatense</name>
    <dbReference type="NCBI Taxonomy" id="768198"/>
    <lineage>
        <taxon>Bacteria</taxon>
        <taxon>Pseudomonadati</taxon>
        <taxon>Pseudomonadota</taxon>
        <taxon>Alphaproteobacteria</taxon>
        <taxon>Acetobacterales</taxon>
        <taxon>Acidocellaceae</taxon>
        <taxon>Acidiphilium</taxon>
    </lineage>
</organism>
<dbReference type="EMBL" id="JAKGBZ010000007">
    <property type="protein sequence ID" value="MCF3946082.1"/>
    <property type="molecule type" value="Genomic_DNA"/>
</dbReference>
<proteinExistence type="predicted"/>
<accession>A0ABS9DTP3</accession>
<dbReference type="RefSeq" id="WP_235703316.1">
    <property type="nucleotide sequence ID" value="NZ_JAKGBZ010000007.1"/>
</dbReference>
<dbReference type="Proteomes" id="UP001521209">
    <property type="component" value="Unassembled WGS sequence"/>
</dbReference>
<gene>
    <name evidence="2" type="ORF">L2A60_05210</name>
</gene>
<name>A0ABS9DTP3_9PROT</name>